<sequence>MRALLDTSAIIDLPHLTLPSDVEAWAVSAVSFGELEAGVLMATDQSVRAERLRQVAALSSLVVLDVDRAVAGCYAELRAAVGRRPSNDLWIAATALAHGLVLITADERQASLPLVRTALVS</sequence>
<dbReference type="GO" id="GO:0016787">
    <property type="term" value="F:hydrolase activity"/>
    <property type="evidence" value="ECO:0007669"/>
    <property type="project" value="UniProtKB-KW"/>
</dbReference>
<evidence type="ECO:0000256" key="6">
    <source>
        <dbReference type="ARBA" id="ARBA00022842"/>
    </source>
</evidence>
<dbReference type="Pfam" id="PF01850">
    <property type="entry name" value="PIN"/>
    <property type="match status" value="1"/>
</dbReference>
<keyword evidence="8" id="KW-0800">Toxin</keyword>
<evidence type="ECO:0000256" key="8">
    <source>
        <dbReference type="HAMAP-Rule" id="MF_00265"/>
    </source>
</evidence>
<dbReference type="Gene3D" id="3.40.50.1010">
    <property type="entry name" value="5'-nuclease"/>
    <property type="match status" value="1"/>
</dbReference>
<name>A0A316AHG4_9ACTN</name>
<dbReference type="InterPro" id="IPR002716">
    <property type="entry name" value="PIN_dom"/>
</dbReference>
<dbReference type="SUPFAM" id="SSF88723">
    <property type="entry name" value="PIN domain-like"/>
    <property type="match status" value="1"/>
</dbReference>
<dbReference type="EMBL" id="QGDQ01000001">
    <property type="protein sequence ID" value="PWJ56380.1"/>
    <property type="molecule type" value="Genomic_DNA"/>
</dbReference>
<dbReference type="HAMAP" id="MF_00265">
    <property type="entry name" value="VapC_Nob1"/>
    <property type="match status" value="1"/>
</dbReference>
<keyword evidence="2 8" id="KW-1277">Toxin-antitoxin system</keyword>
<evidence type="ECO:0000259" key="9">
    <source>
        <dbReference type="Pfam" id="PF01850"/>
    </source>
</evidence>
<keyword evidence="3 8" id="KW-0540">Nuclease</keyword>
<dbReference type="OrthoDB" id="9799448at2"/>
<protein>
    <recommendedName>
        <fullName evidence="8">Ribonuclease VapC</fullName>
        <shortName evidence="8">RNase VapC</shortName>
        <ecNumber evidence="8">3.1.-.-</ecNumber>
    </recommendedName>
    <alternativeName>
        <fullName evidence="8">Toxin VapC</fullName>
    </alternativeName>
</protein>
<dbReference type="GO" id="GO:0004519">
    <property type="term" value="F:endonuclease activity"/>
    <property type="evidence" value="ECO:0007669"/>
    <property type="project" value="UniProtKB-KW"/>
</dbReference>
<accession>A0A316AHG4</accession>
<keyword evidence="10" id="KW-0255">Endonuclease</keyword>
<evidence type="ECO:0000256" key="3">
    <source>
        <dbReference type="ARBA" id="ARBA00022722"/>
    </source>
</evidence>
<comment type="function">
    <text evidence="8">Toxic component of a toxin-antitoxin (TA) system. An RNase.</text>
</comment>
<keyword evidence="6 8" id="KW-0460">Magnesium</keyword>
<dbReference type="PANTHER" id="PTHR33653">
    <property type="entry name" value="RIBONUCLEASE VAPC2"/>
    <property type="match status" value="1"/>
</dbReference>
<comment type="cofactor">
    <cofactor evidence="1 8">
        <name>Mg(2+)</name>
        <dbReference type="ChEBI" id="CHEBI:18420"/>
    </cofactor>
</comment>
<keyword evidence="11" id="KW-1185">Reference proteome</keyword>
<organism evidence="10 11">
    <name type="scientific">Quadrisphaera granulorum</name>
    <dbReference type="NCBI Taxonomy" id="317664"/>
    <lineage>
        <taxon>Bacteria</taxon>
        <taxon>Bacillati</taxon>
        <taxon>Actinomycetota</taxon>
        <taxon>Actinomycetes</taxon>
        <taxon>Kineosporiales</taxon>
        <taxon>Kineosporiaceae</taxon>
        <taxon>Quadrisphaera</taxon>
    </lineage>
</organism>
<dbReference type="InterPro" id="IPR029060">
    <property type="entry name" value="PIN-like_dom_sf"/>
</dbReference>
<comment type="caution">
    <text evidence="10">The sequence shown here is derived from an EMBL/GenBank/DDBJ whole genome shotgun (WGS) entry which is preliminary data.</text>
</comment>
<evidence type="ECO:0000256" key="5">
    <source>
        <dbReference type="ARBA" id="ARBA00022801"/>
    </source>
</evidence>
<dbReference type="InterPro" id="IPR022907">
    <property type="entry name" value="VapC_family"/>
</dbReference>
<feature type="domain" description="PIN" evidence="9">
    <location>
        <begin position="4"/>
        <end position="111"/>
    </location>
</feature>
<feature type="binding site" evidence="8">
    <location>
        <position position="6"/>
    </location>
    <ligand>
        <name>Mg(2+)</name>
        <dbReference type="ChEBI" id="CHEBI:18420"/>
    </ligand>
</feature>
<comment type="similarity">
    <text evidence="7 8">Belongs to the PINc/VapC protein family.</text>
</comment>
<dbReference type="PANTHER" id="PTHR33653:SF1">
    <property type="entry name" value="RIBONUCLEASE VAPC2"/>
    <property type="match status" value="1"/>
</dbReference>
<evidence type="ECO:0000313" key="11">
    <source>
        <dbReference type="Proteomes" id="UP000245469"/>
    </source>
</evidence>
<evidence type="ECO:0000256" key="4">
    <source>
        <dbReference type="ARBA" id="ARBA00022723"/>
    </source>
</evidence>
<proteinExistence type="inferred from homology"/>
<feature type="binding site" evidence="8">
    <location>
        <position position="88"/>
    </location>
    <ligand>
        <name>Mg(2+)</name>
        <dbReference type="ChEBI" id="CHEBI:18420"/>
    </ligand>
</feature>
<keyword evidence="5 8" id="KW-0378">Hydrolase</keyword>
<dbReference type="GO" id="GO:0004540">
    <property type="term" value="F:RNA nuclease activity"/>
    <property type="evidence" value="ECO:0007669"/>
    <property type="project" value="InterPro"/>
</dbReference>
<evidence type="ECO:0000256" key="2">
    <source>
        <dbReference type="ARBA" id="ARBA00022649"/>
    </source>
</evidence>
<keyword evidence="4 8" id="KW-0479">Metal-binding</keyword>
<evidence type="ECO:0000256" key="1">
    <source>
        <dbReference type="ARBA" id="ARBA00001946"/>
    </source>
</evidence>
<evidence type="ECO:0000256" key="7">
    <source>
        <dbReference type="ARBA" id="ARBA00038093"/>
    </source>
</evidence>
<gene>
    <name evidence="8" type="primary">vapC</name>
    <name evidence="10" type="ORF">BXY45_101358</name>
</gene>
<dbReference type="Proteomes" id="UP000245469">
    <property type="component" value="Unassembled WGS sequence"/>
</dbReference>
<reference evidence="10 11" key="1">
    <citation type="submission" date="2018-03" db="EMBL/GenBank/DDBJ databases">
        <title>Genomic Encyclopedia of Archaeal and Bacterial Type Strains, Phase II (KMG-II): from individual species to whole genera.</title>
        <authorList>
            <person name="Goeker M."/>
        </authorList>
    </citation>
    <scope>NUCLEOTIDE SEQUENCE [LARGE SCALE GENOMIC DNA]</scope>
    <source>
        <strain evidence="10 11">DSM 44889</strain>
    </source>
</reference>
<dbReference type="GO" id="GO:0000287">
    <property type="term" value="F:magnesium ion binding"/>
    <property type="evidence" value="ECO:0007669"/>
    <property type="project" value="UniProtKB-UniRule"/>
</dbReference>
<dbReference type="InterPro" id="IPR050556">
    <property type="entry name" value="Type_II_TA_system_RNase"/>
</dbReference>
<dbReference type="GO" id="GO:0090729">
    <property type="term" value="F:toxin activity"/>
    <property type="evidence" value="ECO:0007669"/>
    <property type="project" value="UniProtKB-KW"/>
</dbReference>
<dbReference type="AlphaFoldDB" id="A0A316AHG4"/>
<dbReference type="EC" id="3.1.-.-" evidence="8"/>
<evidence type="ECO:0000313" key="10">
    <source>
        <dbReference type="EMBL" id="PWJ56380.1"/>
    </source>
</evidence>